<dbReference type="Proteomes" id="UP000515145">
    <property type="component" value="Chromosome 8"/>
</dbReference>
<accession>A0A6P7IS84</accession>
<dbReference type="AlphaFoldDB" id="A0A6P7IS84"/>
<dbReference type="RefSeq" id="XP_028268181.1">
    <property type="nucleotide sequence ID" value="XM_028412380.1"/>
</dbReference>
<proteinExistence type="predicted"/>
<reference evidence="2" key="1">
    <citation type="submission" date="2025-08" db="UniProtKB">
        <authorList>
            <consortium name="RefSeq"/>
        </authorList>
    </citation>
    <scope>IDENTIFICATION</scope>
</reference>
<protein>
    <submittedName>
        <fullName evidence="2">Uncharacterized protein LOC114440096</fullName>
    </submittedName>
</protein>
<dbReference type="GeneID" id="114440096"/>
<evidence type="ECO:0000313" key="2">
    <source>
        <dbReference type="RefSeq" id="XP_028268181.1"/>
    </source>
</evidence>
<dbReference type="InParanoid" id="A0A6P7IS84"/>
<keyword evidence="1" id="KW-1185">Reference proteome</keyword>
<dbReference type="OrthoDB" id="5985551at2759"/>
<gene>
    <name evidence="2" type="primary">LOC114440096</name>
</gene>
<sequence length="306" mass="34837">MDKSDISFNLRDMLEEQSKILITIMRSQTKKCLLKRAELNCRNHTVLQWLRENSESVTFNKLVEVFNFLKKHMDEEEKKNHGDHVDITFVAHGAIRDFMIPASCLLPLPTITDVVLYAPWNCITSGAAYGIATGRIQPEHRVFKCRKNNDCKTPDEKHRPINLPNHWNSMKKAGDQMIPNITVSPLRADDGVWEYFKYLTATHGELGKNKIVIPFILPGKEDESFPFSVVTLALSLVLLSSRFKATFHLNACLGDHSAGQKFDKDYLQRQYAYTVDGTLMTCSSDAYRSSPKINKHIDATDACRLS</sequence>
<organism evidence="1 2">
    <name type="scientific">Parambassis ranga</name>
    <name type="common">Indian glassy fish</name>
    <dbReference type="NCBI Taxonomy" id="210632"/>
    <lineage>
        <taxon>Eukaryota</taxon>
        <taxon>Metazoa</taxon>
        <taxon>Chordata</taxon>
        <taxon>Craniata</taxon>
        <taxon>Vertebrata</taxon>
        <taxon>Euteleostomi</taxon>
        <taxon>Actinopterygii</taxon>
        <taxon>Neopterygii</taxon>
        <taxon>Teleostei</taxon>
        <taxon>Neoteleostei</taxon>
        <taxon>Acanthomorphata</taxon>
        <taxon>Ovalentaria</taxon>
        <taxon>Ambassidae</taxon>
        <taxon>Parambassis</taxon>
    </lineage>
</organism>
<name>A0A6P7IS84_9TELE</name>
<evidence type="ECO:0000313" key="1">
    <source>
        <dbReference type="Proteomes" id="UP000515145"/>
    </source>
</evidence>